<keyword evidence="1" id="KW-0449">Lipoprotein</keyword>
<name>A5FKN7_FLAJ1</name>
<dbReference type="Proteomes" id="UP000006694">
    <property type="component" value="Chromosome"/>
</dbReference>
<accession>A5FKN7</accession>
<evidence type="ECO:0000313" key="1">
    <source>
        <dbReference type="EMBL" id="ABQ04227.1"/>
    </source>
</evidence>
<dbReference type="OrthoDB" id="407974at2"/>
<dbReference type="STRING" id="376686.Fjoh_1195"/>
<dbReference type="RefSeq" id="WP_012023277.1">
    <property type="nucleotide sequence ID" value="NC_009441.1"/>
</dbReference>
<organism evidence="1 2">
    <name type="scientific">Flavobacterium johnsoniae (strain ATCC 17061 / DSM 2064 / JCM 8514 / BCRC 14874 / CCUG 350202 / NBRC 14942 / NCIMB 11054 / UW101)</name>
    <name type="common">Cytophaga johnsonae</name>
    <dbReference type="NCBI Taxonomy" id="376686"/>
    <lineage>
        <taxon>Bacteria</taxon>
        <taxon>Pseudomonadati</taxon>
        <taxon>Bacteroidota</taxon>
        <taxon>Flavobacteriia</taxon>
        <taxon>Flavobacteriales</taxon>
        <taxon>Flavobacteriaceae</taxon>
        <taxon>Flavobacterium</taxon>
    </lineage>
</organism>
<reference evidence="1 2" key="1">
    <citation type="journal article" date="2009" name="Appl. Environ. Microbiol.">
        <title>Novel features of the polysaccharide-digesting gliding bacterium Flavobacterium johnsoniae as revealed by genome sequence analysis.</title>
        <authorList>
            <person name="McBride M.J."/>
            <person name="Xie G."/>
            <person name="Martens E.C."/>
            <person name="Lapidus A."/>
            <person name="Henrissat B."/>
            <person name="Rhodes R.G."/>
            <person name="Goltsman E."/>
            <person name="Wang W."/>
            <person name="Xu J."/>
            <person name="Hunnicutt D.W."/>
            <person name="Staroscik A.M."/>
            <person name="Hoover T.R."/>
            <person name="Cheng Y.Q."/>
            <person name="Stein J.L."/>
        </authorList>
    </citation>
    <scope>NUCLEOTIDE SEQUENCE [LARGE SCALE GENOMIC DNA]</scope>
    <source>
        <strain evidence="2">ATCC 17061 / DSM 2064 / JCM 8514 / BCRC 14874 / CCUG 350202 / NBRC 14942 / NCIMB 11054 / UW101</strain>
    </source>
</reference>
<keyword evidence="2" id="KW-1185">Reference proteome</keyword>
<dbReference type="HOGENOM" id="CLU_902400_0_0_10"/>
<evidence type="ECO:0000313" key="2">
    <source>
        <dbReference type="Proteomes" id="UP000006694"/>
    </source>
</evidence>
<sequence>MKKNVLFLFLLFIFQIAGCKQNEIKKNNEIKESIENKPTTSINFLSFLDEICWEGHKGVFKNCDELFTDKGHMFFIIIPKGGAENWYNKQMNNFSVKDVWKKEDKILEQINKCLVSNLEKDFNIWVFYVDVKFLKRNPDMDSPYSPVNPRKVQVCFYKEKLKRWDVIDVIDINNEKDESNFNNWRENYINSIVKKSNESSNNSSEDKIKISQKWQGKFSRNFTEKFNDGSNSSWVYYFIIESNKVVFKSDSELPIESEYKGLERNNQLELFEGDNKQPSYIIKEDGGKFYIQSDSFENRKGWLLLDKN</sequence>
<protein>
    <submittedName>
        <fullName evidence="1">Hypothetical lipoprotein</fullName>
    </submittedName>
</protein>
<dbReference type="GeneID" id="31764070"/>
<proteinExistence type="predicted"/>
<dbReference type="EMBL" id="CP000685">
    <property type="protein sequence ID" value="ABQ04227.1"/>
    <property type="molecule type" value="Genomic_DNA"/>
</dbReference>
<dbReference type="AlphaFoldDB" id="A5FKN7"/>
<dbReference type="KEGG" id="fjo:Fjoh_1195"/>
<dbReference type="eggNOG" id="ENOG5030YV0">
    <property type="taxonomic scope" value="Bacteria"/>
</dbReference>
<gene>
    <name evidence="1" type="ordered locus">Fjoh_1195</name>
</gene>